<proteinExistence type="predicted"/>
<keyword evidence="4" id="KW-1185">Reference proteome</keyword>
<comment type="caution">
    <text evidence="3">The sequence shown here is derived from an EMBL/GenBank/DDBJ whole genome shotgun (WGS) entry which is preliminary data.</text>
</comment>
<evidence type="ECO:0000313" key="4">
    <source>
        <dbReference type="Proteomes" id="UP001234178"/>
    </source>
</evidence>
<protein>
    <submittedName>
        <fullName evidence="3">Uncharacterized protein</fullName>
    </submittedName>
</protein>
<accession>A0ABQ9YN41</accession>
<evidence type="ECO:0000256" key="1">
    <source>
        <dbReference type="SAM" id="MobiDB-lite"/>
    </source>
</evidence>
<dbReference type="Proteomes" id="UP001234178">
    <property type="component" value="Unassembled WGS sequence"/>
</dbReference>
<gene>
    <name evidence="3" type="ORF">OUZ56_003892</name>
</gene>
<reference evidence="3 4" key="1">
    <citation type="journal article" date="2023" name="Nucleic Acids Res.">
        <title>The hologenome of Daphnia magna reveals possible DNA methylation and microbiome-mediated evolution of the host genome.</title>
        <authorList>
            <person name="Chaturvedi A."/>
            <person name="Li X."/>
            <person name="Dhandapani V."/>
            <person name="Marshall H."/>
            <person name="Kissane S."/>
            <person name="Cuenca-Cambronero M."/>
            <person name="Asole G."/>
            <person name="Calvet F."/>
            <person name="Ruiz-Romero M."/>
            <person name="Marangio P."/>
            <person name="Guigo R."/>
            <person name="Rago D."/>
            <person name="Mirbahai L."/>
            <person name="Eastwood N."/>
            <person name="Colbourne J.K."/>
            <person name="Zhou J."/>
            <person name="Mallon E."/>
            <person name="Orsini L."/>
        </authorList>
    </citation>
    <scope>NUCLEOTIDE SEQUENCE [LARGE SCALE GENOMIC DNA]</scope>
    <source>
        <strain evidence="3">LRV0_1</strain>
    </source>
</reference>
<keyword evidence="2" id="KW-0472">Membrane</keyword>
<feature type="compositionally biased region" description="Polar residues" evidence="1">
    <location>
        <begin position="366"/>
        <end position="375"/>
    </location>
</feature>
<dbReference type="EMBL" id="JAOYFB010000001">
    <property type="protein sequence ID" value="KAK4002033.1"/>
    <property type="molecule type" value="Genomic_DNA"/>
</dbReference>
<name>A0ABQ9YN41_9CRUS</name>
<evidence type="ECO:0000313" key="3">
    <source>
        <dbReference type="EMBL" id="KAK4002033.1"/>
    </source>
</evidence>
<evidence type="ECO:0000256" key="2">
    <source>
        <dbReference type="SAM" id="Phobius"/>
    </source>
</evidence>
<keyword evidence="2" id="KW-1133">Transmembrane helix</keyword>
<feature type="transmembrane region" description="Helical" evidence="2">
    <location>
        <begin position="110"/>
        <end position="131"/>
    </location>
</feature>
<organism evidence="3 4">
    <name type="scientific">Daphnia magna</name>
    <dbReference type="NCBI Taxonomy" id="35525"/>
    <lineage>
        <taxon>Eukaryota</taxon>
        <taxon>Metazoa</taxon>
        <taxon>Ecdysozoa</taxon>
        <taxon>Arthropoda</taxon>
        <taxon>Crustacea</taxon>
        <taxon>Branchiopoda</taxon>
        <taxon>Diplostraca</taxon>
        <taxon>Cladocera</taxon>
        <taxon>Anomopoda</taxon>
        <taxon>Daphniidae</taxon>
        <taxon>Daphnia</taxon>
    </lineage>
</organism>
<sequence length="412" mass="47060">MPRFFTMKPAEARHSRPVMTSSHSDAVVSAEPKNNNYYYVVTLRHMKTPAPEQLEGIPINSTRPLQYNFSLTIARGAVIVTFGCVSVSVGKQQSKQEEYNDRPLLLRKTLSQWIFEFLWLLWHFFVALYIITAQYVHAVYCKSQKGIGSLNPVYDNCCPISAAVPGSNFGRSNASYWSTYRPSIYSSYPRVSIYSVPSTPRALTYHAAIPRIAHHRLWDVSASPMVSTRERLLRYSALYGDDDDVEAILTQGQKYNPVSSLESTFSNTIQDIEDDIRNWRYAASSVLNRFTTGKPSNVELSTLANRYSSDYVSGNNNYWRGSSSSYYRPTTLKSFQYSNFKAPIYDSGRSMYVSSRSKDWDSSKSTFGDTESRNYTGHYPQSKRSVPKFSENDSKIKREISYLSHYILPKNE</sequence>
<feature type="region of interest" description="Disordered" evidence="1">
    <location>
        <begin position="355"/>
        <end position="391"/>
    </location>
</feature>
<keyword evidence="2" id="KW-0812">Transmembrane</keyword>